<evidence type="ECO:0000313" key="7">
    <source>
        <dbReference type="EMBL" id="WIA09340.1"/>
    </source>
</evidence>
<dbReference type="SMART" id="SM00775">
    <property type="entry name" value="LNS2"/>
    <property type="match status" value="1"/>
</dbReference>
<dbReference type="InterPro" id="IPR031703">
    <property type="entry name" value="Lipin_mid"/>
</dbReference>
<evidence type="ECO:0000256" key="1">
    <source>
        <dbReference type="ARBA" id="ARBA00001946"/>
    </source>
</evidence>
<proteinExistence type="inferred from homology"/>
<evidence type="ECO:0000313" key="8">
    <source>
        <dbReference type="Proteomes" id="UP001244341"/>
    </source>
</evidence>
<gene>
    <name evidence="7" type="ORF">OEZ85_008747</name>
</gene>
<dbReference type="SUPFAM" id="SSF56784">
    <property type="entry name" value="HAD-like"/>
    <property type="match status" value="1"/>
</dbReference>
<dbReference type="Pfam" id="PF08235">
    <property type="entry name" value="LNS2"/>
    <property type="match status" value="1"/>
</dbReference>
<comment type="similarity">
    <text evidence="2">Belongs to the lipin family.</text>
</comment>
<dbReference type="EMBL" id="CP126208">
    <property type="protein sequence ID" value="WIA09340.1"/>
    <property type="molecule type" value="Genomic_DNA"/>
</dbReference>
<dbReference type="PANTHER" id="PTHR12181:SF12">
    <property type="entry name" value="PHOSPHATIDATE PHOSPHATASE"/>
    <property type="match status" value="1"/>
</dbReference>
<sequence>MSSSKASSSSTARAAASALKSGVVLGGTAILSAVNGLTPHMAGAIDIMVVQQPDGSLKCSPFYVRFGKYTPMRSKDKRVQILINGEDASCQMHLGAYGQAYFAAETMEIVSDADDEELLQGMMSPPSGYSSDEGAPYANEEMVSAVQQEVARIKASQEAAAAAAAAAAAGDSGSAAAGADEAAAAALQQQQLVLTGMDVASGTSGSGPLALGLSGFQLSLCGSLLRADMPAGEAQQVFDTQRLSAEAWEERGVSLVAHPDLVVKIGGSLYSWQVAAPMVVGMLAFGGRWEHLTGLDPQGIFPIKLADDHSSAAKKAVASSWRLWPFTGWRDAASSSSMNKQIALGGSPPPAGSLPNTHSATAAAAANGLTPAGGSFSNLLSLMGPSAAAAGGHLQDGSSSKQAAPGLDKHAPGSLSAPAAMGAAVDGGSPRAGSTVGGSPPRALRRKKHIIIIRKTLTPTSEQLSRLPLRPGSNTITFRASGAADLTAYIYLLRWDTRLVVSDVDGTITRSDLLGHVLPTLGVDWSHPGISQLFHNIAGNGYQIMFLSSRAIAQANITREYLHSLVQEGFKMPPGPVIISPHGLLPSLYREIWVRRPHEFKIACLQDIRALFPQEWNPFYAGFGNRDTDEVSYREVGVPLSRTFTINPRGQIQKAATPVQSSTWSSLSAINELVHELFPPLSTAASRSSSMLKLRLIVHLVRHTHHGCLRAGPDSAFSDGHRNHHGICLSDITLQSACLAVRRLAYCQKLAVEHTGPCDVVDGHGRVSGTDAVVAAFAPASSSPDASTASTSVQISIRAMTRFKSDGFVCIGRAVSNPAFRPRRTVSRDSSMPLQRPLPGPHSLRAIRVSAKTT</sequence>
<evidence type="ECO:0000256" key="2">
    <source>
        <dbReference type="ARBA" id="ARBA00005476"/>
    </source>
</evidence>
<feature type="region of interest" description="Disordered" evidence="5">
    <location>
        <begin position="390"/>
        <end position="442"/>
    </location>
</feature>
<evidence type="ECO:0000259" key="6">
    <source>
        <dbReference type="SMART" id="SM00775"/>
    </source>
</evidence>
<dbReference type="InterPro" id="IPR036412">
    <property type="entry name" value="HAD-like_sf"/>
</dbReference>
<name>A0ABY8TJY9_TETOB</name>
<feature type="domain" description="LNS2/PITP" evidence="6">
    <location>
        <begin position="499"/>
        <end position="655"/>
    </location>
</feature>
<dbReference type="InterPro" id="IPR031315">
    <property type="entry name" value="LNS2/PITP"/>
</dbReference>
<dbReference type="Proteomes" id="UP001244341">
    <property type="component" value="Chromosome 1b"/>
</dbReference>
<accession>A0ABY8TJY9</accession>
<dbReference type="InterPro" id="IPR013209">
    <property type="entry name" value="LNS2"/>
</dbReference>
<dbReference type="Pfam" id="PF16876">
    <property type="entry name" value="Lipin_mid"/>
    <property type="match status" value="1"/>
</dbReference>
<dbReference type="InterPro" id="IPR026058">
    <property type="entry name" value="LIPIN"/>
</dbReference>
<dbReference type="EC" id="3.1.3.4" evidence="3"/>
<evidence type="ECO:0000256" key="5">
    <source>
        <dbReference type="SAM" id="MobiDB-lite"/>
    </source>
</evidence>
<organism evidence="7 8">
    <name type="scientific">Tetradesmus obliquus</name>
    <name type="common">Green alga</name>
    <name type="synonym">Acutodesmus obliquus</name>
    <dbReference type="NCBI Taxonomy" id="3088"/>
    <lineage>
        <taxon>Eukaryota</taxon>
        <taxon>Viridiplantae</taxon>
        <taxon>Chlorophyta</taxon>
        <taxon>core chlorophytes</taxon>
        <taxon>Chlorophyceae</taxon>
        <taxon>CS clade</taxon>
        <taxon>Sphaeropleales</taxon>
        <taxon>Scenedesmaceae</taxon>
        <taxon>Tetradesmus</taxon>
    </lineage>
</organism>
<dbReference type="InterPro" id="IPR007651">
    <property type="entry name" value="Lipin_N"/>
</dbReference>
<keyword evidence="4" id="KW-0378">Hydrolase</keyword>
<dbReference type="PANTHER" id="PTHR12181">
    <property type="entry name" value="LIPIN"/>
    <property type="match status" value="1"/>
</dbReference>
<protein>
    <recommendedName>
        <fullName evidence="3">phosphatidate phosphatase</fullName>
        <ecNumber evidence="3">3.1.3.4</ecNumber>
    </recommendedName>
</protein>
<evidence type="ECO:0000256" key="3">
    <source>
        <dbReference type="ARBA" id="ARBA00012638"/>
    </source>
</evidence>
<comment type="cofactor">
    <cofactor evidence="1">
        <name>Mg(2+)</name>
        <dbReference type="ChEBI" id="CHEBI:18420"/>
    </cofactor>
</comment>
<dbReference type="Pfam" id="PF04571">
    <property type="entry name" value="Lipin_N"/>
    <property type="match status" value="1"/>
</dbReference>
<evidence type="ECO:0000256" key="4">
    <source>
        <dbReference type="ARBA" id="ARBA00022801"/>
    </source>
</evidence>
<feature type="region of interest" description="Disordered" evidence="5">
    <location>
        <begin position="823"/>
        <end position="844"/>
    </location>
</feature>
<keyword evidence="8" id="KW-1185">Reference proteome</keyword>
<reference evidence="7 8" key="1">
    <citation type="submission" date="2023-05" db="EMBL/GenBank/DDBJ databases">
        <title>A 100% complete, gapless, phased diploid assembly of the Scenedesmus obliquus UTEX 3031 genome.</title>
        <authorList>
            <person name="Biondi T.C."/>
            <person name="Hanschen E.R."/>
            <person name="Kwon T."/>
            <person name="Eng W."/>
            <person name="Kruse C.P.S."/>
            <person name="Koehler S.I."/>
            <person name="Kunde Y."/>
            <person name="Gleasner C.D."/>
            <person name="You Mak K.T."/>
            <person name="Polle J."/>
            <person name="Hovde B.T."/>
            <person name="Starkenburg S.R."/>
        </authorList>
    </citation>
    <scope>NUCLEOTIDE SEQUENCE [LARGE SCALE GENOMIC DNA]</scope>
    <source>
        <strain evidence="7 8">DOE0152z</strain>
    </source>
</reference>